<dbReference type="KEGG" id="eml:EMELA_v1c03670"/>
<dbReference type="AlphaFoldDB" id="A0A2K8NVT0"/>
<gene>
    <name evidence="1" type="ORF">EMELA_v1c03670</name>
</gene>
<name>A0A2K8NVT0_9MOLU</name>
<reference evidence="1 2" key="1">
    <citation type="submission" date="2017-11" db="EMBL/GenBank/DDBJ databases">
        <title>Genome sequence of Entomoplasma melaleucae M1 (ATCC 49191).</title>
        <authorList>
            <person name="Lo W.-S."/>
            <person name="Gasparich G.E."/>
            <person name="Kuo C.-H."/>
        </authorList>
    </citation>
    <scope>NUCLEOTIDE SEQUENCE [LARGE SCALE GENOMIC DNA]</scope>
    <source>
        <strain evidence="1 2">M1</strain>
    </source>
</reference>
<dbReference type="Proteomes" id="UP000231896">
    <property type="component" value="Chromosome"/>
</dbReference>
<evidence type="ECO:0000313" key="1">
    <source>
        <dbReference type="EMBL" id="ATZ17929.1"/>
    </source>
</evidence>
<sequence>MNIPTYKIVWMGNKPLYVMQCLECKEIIELEMKSCPLCKFKEHCCPGYFTTADVKHCEFHEAVIYMPMILKIKDKYIEKKE</sequence>
<organism evidence="1 2">
    <name type="scientific">Mesoplasma melaleucae</name>
    <dbReference type="NCBI Taxonomy" id="81459"/>
    <lineage>
        <taxon>Bacteria</taxon>
        <taxon>Bacillati</taxon>
        <taxon>Mycoplasmatota</taxon>
        <taxon>Mollicutes</taxon>
        <taxon>Entomoplasmatales</taxon>
        <taxon>Entomoplasmataceae</taxon>
        <taxon>Mesoplasma</taxon>
    </lineage>
</organism>
<protein>
    <submittedName>
        <fullName evidence="1">Uncharacterized protein</fullName>
    </submittedName>
</protein>
<keyword evidence="2" id="KW-1185">Reference proteome</keyword>
<proteinExistence type="predicted"/>
<dbReference type="EMBL" id="CP024964">
    <property type="protein sequence ID" value="ATZ17929.1"/>
    <property type="molecule type" value="Genomic_DNA"/>
</dbReference>
<accession>A0A2K8NVT0</accession>
<evidence type="ECO:0000313" key="2">
    <source>
        <dbReference type="Proteomes" id="UP000231896"/>
    </source>
</evidence>
<dbReference type="RefSeq" id="WP_100608970.1">
    <property type="nucleotide sequence ID" value="NZ_CP024964.1"/>
</dbReference>